<dbReference type="SUPFAM" id="SSF55729">
    <property type="entry name" value="Acyl-CoA N-acyltransferases (Nat)"/>
    <property type="match status" value="1"/>
</dbReference>
<reference evidence="2 3" key="1">
    <citation type="submission" date="2016-11" db="EMBL/GenBank/DDBJ databases">
        <authorList>
            <person name="Jaros S."/>
            <person name="Januszkiewicz K."/>
            <person name="Wedrychowicz H."/>
        </authorList>
    </citation>
    <scope>NUCLEOTIDE SEQUENCE [LARGE SCALE GENOMIC DNA]</scope>
    <source>
        <strain evidence="2 3">DSM 3074</strain>
    </source>
</reference>
<accession>A0A1M6EIN3</accession>
<dbReference type="Proteomes" id="UP000191240">
    <property type="component" value="Unassembled WGS sequence"/>
</dbReference>
<organism evidence="2 3">
    <name type="scientific">Anaerovibrio lipolyticus DSM 3074</name>
    <dbReference type="NCBI Taxonomy" id="1120997"/>
    <lineage>
        <taxon>Bacteria</taxon>
        <taxon>Bacillati</taxon>
        <taxon>Bacillota</taxon>
        <taxon>Negativicutes</taxon>
        <taxon>Selenomonadales</taxon>
        <taxon>Selenomonadaceae</taxon>
        <taxon>Anaerovibrio</taxon>
    </lineage>
</organism>
<dbReference type="PROSITE" id="PS51186">
    <property type="entry name" value="GNAT"/>
    <property type="match status" value="1"/>
</dbReference>
<dbReference type="EMBL" id="FQYW01000015">
    <property type="protein sequence ID" value="SHI85293.1"/>
    <property type="molecule type" value="Genomic_DNA"/>
</dbReference>
<sequence length="56" mass="6509">MEKAMDYMRTIGVKRITLSSQVQAKGFYETFGFIAEGEEYLDEHCPHIHMVKELAK</sequence>
<name>A0A1M6EIN3_9FIRM</name>
<dbReference type="Pfam" id="PF13673">
    <property type="entry name" value="Acetyltransf_10"/>
    <property type="match status" value="1"/>
</dbReference>
<dbReference type="GO" id="GO:0016747">
    <property type="term" value="F:acyltransferase activity, transferring groups other than amino-acyl groups"/>
    <property type="evidence" value="ECO:0007669"/>
    <property type="project" value="InterPro"/>
</dbReference>
<gene>
    <name evidence="2" type="ORF">SAMN02745671_01908</name>
</gene>
<evidence type="ECO:0000313" key="2">
    <source>
        <dbReference type="EMBL" id="SHI85293.1"/>
    </source>
</evidence>
<proteinExistence type="predicted"/>
<feature type="domain" description="N-acetyltransferase" evidence="1">
    <location>
        <begin position="1"/>
        <end position="55"/>
    </location>
</feature>
<evidence type="ECO:0000313" key="3">
    <source>
        <dbReference type="Proteomes" id="UP000191240"/>
    </source>
</evidence>
<protein>
    <recommendedName>
        <fullName evidence="1">N-acetyltransferase domain-containing protein</fullName>
    </recommendedName>
</protein>
<dbReference type="InterPro" id="IPR016181">
    <property type="entry name" value="Acyl_CoA_acyltransferase"/>
</dbReference>
<dbReference type="AlphaFoldDB" id="A0A1M6EIN3"/>
<dbReference type="InterPro" id="IPR000182">
    <property type="entry name" value="GNAT_dom"/>
</dbReference>
<dbReference type="Gene3D" id="3.40.630.30">
    <property type="match status" value="1"/>
</dbReference>
<evidence type="ECO:0000259" key="1">
    <source>
        <dbReference type="PROSITE" id="PS51186"/>
    </source>
</evidence>